<keyword evidence="2" id="KW-1185">Reference proteome</keyword>
<gene>
    <name evidence="1" type="ORF">FHR83_006127</name>
</gene>
<dbReference type="Proteomes" id="UP000590749">
    <property type="component" value="Unassembled WGS sequence"/>
</dbReference>
<evidence type="ECO:0000313" key="1">
    <source>
        <dbReference type="EMBL" id="MBB3098428.1"/>
    </source>
</evidence>
<comment type="caution">
    <text evidence="1">The sequence shown here is derived from an EMBL/GenBank/DDBJ whole genome shotgun (WGS) entry which is preliminary data.</text>
</comment>
<dbReference type="RefSeq" id="WP_183224487.1">
    <property type="nucleotide sequence ID" value="NZ_BMPW01000017.1"/>
</dbReference>
<evidence type="ECO:0000313" key="2">
    <source>
        <dbReference type="Proteomes" id="UP000590749"/>
    </source>
</evidence>
<sequence length="220" mass="24556">MNPLLRRFVDLLEDGLAPDGFVRRGPVYRHLDADGNGIVLDIQRTTAMYGEVEFFVNAGVLLGPYVRYFLDDEDPRLDVMPRHGVWEHRLVAEDGDHRFSLADEAGADRAAEVVLTWTRANLPRLKGWLGDYDAMLAAVAEDGERARQARAEQLASGEWKAGRWPDGTWREKVIRLYRDAERGDVGAVSALIGTGKAVDPDSVHAAALAYAEQRRTERKG</sequence>
<dbReference type="AlphaFoldDB" id="A0A7W5ALF5"/>
<organism evidence="1 2">
    <name type="scientific">Actinoplanes campanulatus</name>
    <dbReference type="NCBI Taxonomy" id="113559"/>
    <lineage>
        <taxon>Bacteria</taxon>
        <taxon>Bacillati</taxon>
        <taxon>Actinomycetota</taxon>
        <taxon>Actinomycetes</taxon>
        <taxon>Micromonosporales</taxon>
        <taxon>Micromonosporaceae</taxon>
        <taxon>Actinoplanes</taxon>
    </lineage>
</organism>
<protein>
    <recommendedName>
        <fullName evidence="3">DUF4304 domain-containing protein</fullName>
    </recommendedName>
</protein>
<evidence type="ECO:0008006" key="3">
    <source>
        <dbReference type="Google" id="ProtNLM"/>
    </source>
</evidence>
<proteinExistence type="predicted"/>
<reference evidence="1 2" key="1">
    <citation type="submission" date="2020-08" db="EMBL/GenBank/DDBJ databases">
        <title>Genomic Encyclopedia of Type Strains, Phase III (KMG-III): the genomes of soil and plant-associated and newly described type strains.</title>
        <authorList>
            <person name="Whitman W."/>
        </authorList>
    </citation>
    <scope>NUCLEOTIDE SEQUENCE [LARGE SCALE GENOMIC DNA]</scope>
    <source>
        <strain evidence="1 2">CECT 3287</strain>
    </source>
</reference>
<name>A0A7W5ALF5_9ACTN</name>
<accession>A0A7W5ALF5</accession>
<dbReference type="EMBL" id="JACHXF010000015">
    <property type="protein sequence ID" value="MBB3098428.1"/>
    <property type="molecule type" value="Genomic_DNA"/>
</dbReference>